<gene>
    <name evidence="4" type="primary">dapH_3</name>
    <name evidence="4" type="ORF">BACCIP111895_03965</name>
</gene>
<dbReference type="Gene3D" id="2.160.10.10">
    <property type="entry name" value="Hexapeptide repeat proteins"/>
    <property type="match status" value="1"/>
</dbReference>
<dbReference type="PANTHER" id="PTHR23416">
    <property type="entry name" value="SIALIC ACID SYNTHASE-RELATED"/>
    <property type="match status" value="1"/>
</dbReference>
<evidence type="ECO:0000256" key="3">
    <source>
        <dbReference type="ARBA" id="ARBA00022737"/>
    </source>
</evidence>
<evidence type="ECO:0000256" key="1">
    <source>
        <dbReference type="ARBA" id="ARBA00007274"/>
    </source>
</evidence>
<dbReference type="PANTHER" id="PTHR23416:SF23">
    <property type="entry name" value="ACETYLTRANSFERASE C18B11.09C-RELATED"/>
    <property type="match status" value="1"/>
</dbReference>
<evidence type="ECO:0000313" key="5">
    <source>
        <dbReference type="Proteomes" id="UP000838308"/>
    </source>
</evidence>
<evidence type="ECO:0000256" key="2">
    <source>
        <dbReference type="ARBA" id="ARBA00022679"/>
    </source>
</evidence>
<dbReference type="Proteomes" id="UP000838308">
    <property type="component" value="Unassembled WGS sequence"/>
</dbReference>
<dbReference type="InterPro" id="IPR001451">
    <property type="entry name" value="Hexapep"/>
</dbReference>
<dbReference type="InterPro" id="IPR051159">
    <property type="entry name" value="Hexapeptide_acetyltransf"/>
</dbReference>
<dbReference type="EMBL" id="CALBWS010000032">
    <property type="protein sequence ID" value="CAH2716777.1"/>
    <property type="molecule type" value="Genomic_DNA"/>
</dbReference>
<accession>A0ABM9EX12</accession>
<keyword evidence="5" id="KW-1185">Reference proteome</keyword>
<proteinExistence type="inferred from homology"/>
<evidence type="ECO:0000313" key="4">
    <source>
        <dbReference type="EMBL" id="CAH2716777.1"/>
    </source>
</evidence>
<name>A0ABM9EX12_9BACI</name>
<organism evidence="4 5">
    <name type="scientific">Neobacillus rhizosphaerae</name>
    <dbReference type="NCBI Taxonomy" id="2880965"/>
    <lineage>
        <taxon>Bacteria</taxon>
        <taxon>Bacillati</taxon>
        <taxon>Bacillota</taxon>
        <taxon>Bacilli</taxon>
        <taxon>Bacillales</taxon>
        <taxon>Bacillaceae</taxon>
        <taxon>Neobacillus</taxon>
    </lineage>
</organism>
<dbReference type="SUPFAM" id="SSF51161">
    <property type="entry name" value="Trimeric LpxA-like enzymes"/>
    <property type="match status" value="1"/>
</dbReference>
<dbReference type="InterPro" id="IPR011004">
    <property type="entry name" value="Trimer_LpxA-like_sf"/>
</dbReference>
<keyword evidence="2 4" id="KW-0808">Transferase</keyword>
<dbReference type="InterPro" id="IPR018357">
    <property type="entry name" value="Hexapep_transf_CS"/>
</dbReference>
<keyword evidence="4" id="KW-0012">Acyltransferase</keyword>
<reference evidence="4" key="1">
    <citation type="submission" date="2022-04" db="EMBL/GenBank/DDBJ databases">
        <authorList>
            <person name="Criscuolo A."/>
        </authorList>
    </citation>
    <scope>NUCLEOTIDE SEQUENCE</scope>
    <source>
        <strain evidence="4">CIP111895</strain>
    </source>
</reference>
<dbReference type="PROSITE" id="PS00101">
    <property type="entry name" value="HEXAPEP_TRANSFERASES"/>
    <property type="match status" value="1"/>
</dbReference>
<dbReference type="EC" id="2.3.1.89" evidence="4"/>
<dbReference type="CDD" id="cd04647">
    <property type="entry name" value="LbH_MAT_like"/>
    <property type="match status" value="1"/>
</dbReference>
<comment type="caution">
    <text evidence="4">The sequence shown here is derived from an EMBL/GenBank/DDBJ whole genome shotgun (WGS) entry which is preliminary data.</text>
</comment>
<protein>
    <submittedName>
        <fullName evidence="4">2,3,4,5-tetrahydropyridine-2,6-dicarboxylate N-acetyltransferase</fullName>
        <ecNumber evidence="4">2.3.1.89</ecNumber>
    </submittedName>
</protein>
<comment type="similarity">
    <text evidence="1">Belongs to the transferase hexapeptide repeat family.</text>
</comment>
<sequence length="196" mass="21899">MKIMFRILRSLKKHIQKKIRKRNIDKYGSVGKNVLLQTTMKNISRPENIFLGDYVSLGSDIVMYATNQSKIIIGDGTIIAPRCKLLTSNHNYDTENLKSIPFDNINIVQDITIGEGVWLGDSVLVLPGVTIGRGAVIGGGSVVTKDIPDFAIAAGNPARVIKYRDKSVFLKLLQEKKFYRSIDWESLGGKEFINKE</sequence>
<dbReference type="Pfam" id="PF00132">
    <property type="entry name" value="Hexapep"/>
    <property type="match status" value="1"/>
</dbReference>
<dbReference type="GO" id="GO:0047200">
    <property type="term" value="F:tetrahydrodipicolinate N-acetyltransferase activity"/>
    <property type="evidence" value="ECO:0007669"/>
    <property type="project" value="UniProtKB-EC"/>
</dbReference>
<keyword evidence="3" id="KW-0677">Repeat</keyword>